<protein>
    <submittedName>
        <fullName evidence="3">VOC family protein</fullName>
    </submittedName>
</protein>
<organism evidence="3 4">
    <name type="scientific">Paenibacillus chartarius</name>
    <dbReference type="NCBI Taxonomy" id="747481"/>
    <lineage>
        <taxon>Bacteria</taxon>
        <taxon>Bacillati</taxon>
        <taxon>Bacillota</taxon>
        <taxon>Bacilli</taxon>
        <taxon>Bacillales</taxon>
        <taxon>Paenibacillaceae</taxon>
        <taxon>Paenibacillus</taxon>
    </lineage>
</organism>
<dbReference type="RefSeq" id="WP_377467884.1">
    <property type="nucleotide sequence ID" value="NZ_JBHLWN010000010.1"/>
</dbReference>
<feature type="domain" description="VOC" evidence="2">
    <location>
        <begin position="4"/>
        <end position="121"/>
    </location>
</feature>
<dbReference type="SUPFAM" id="SSF54593">
    <property type="entry name" value="Glyoxalase/Bleomycin resistance protein/Dihydroxybiphenyl dioxygenase"/>
    <property type="match status" value="1"/>
</dbReference>
<keyword evidence="4" id="KW-1185">Reference proteome</keyword>
<dbReference type="Gene3D" id="3.10.180.10">
    <property type="entry name" value="2,3-Dihydroxybiphenyl 1,2-Dioxygenase, domain 1"/>
    <property type="match status" value="1"/>
</dbReference>
<dbReference type="InterPro" id="IPR037523">
    <property type="entry name" value="VOC_core"/>
</dbReference>
<proteinExistence type="predicted"/>
<evidence type="ECO:0000259" key="2">
    <source>
        <dbReference type="PROSITE" id="PS51819"/>
    </source>
</evidence>
<feature type="region of interest" description="Disordered" evidence="1">
    <location>
        <begin position="126"/>
        <end position="150"/>
    </location>
</feature>
<evidence type="ECO:0000256" key="1">
    <source>
        <dbReference type="SAM" id="MobiDB-lite"/>
    </source>
</evidence>
<dbReference type="InterPro" id="IPR029068">
    <property type="entry name" value="Glyas_Bleomycin-R_OHBP_Dase"/>
</dbReference>
<dbReference type="EMBL" id="JBHLWN010000010">
    <property type="protein sequence ID" value="MFC0211104.1"/>
    <property type="molecule type" value="Genomic_DNA"/>
</dbReference>
<dbReference type="PROSITE" id="PS51819">
    <property type="entry name" value="VOC"/>
    <property type="match status" value="1"/>
</dbReference>
<evidence type="ECO:0000313" key="4">
    <source>
        <dbReference type="Proteomes" id="UP001589776"/>
    </source>
</evidence>
<comment type="caution">
    <text evidence="3">The sequence shown here is derived from an EMBL/GenBank/DDBJ whole genome shotgun (WGS) entry which is preliminary data.</text>
</comment>
<name>A0ABV6DEN3_9BACL</name>
<dbReference type="Pfam" id="PF00903">
    <property type="entry name" value="Glyoxalase"/>
    <property type="match status" value="1"/>
</dbReference>
<evidence type="ECO:0000313" key="3">
    <source>
        <dbReference type="EMBL" id="MFC0211104.1"/>
    </source>
</evidence>
<feature type="compositionally biased region" description="Polar residues" evidence="1">
    <location>
        <begin position="126"/>
        <end position="143"/>
    </location>
</feature>
<sequence>MLTSLEHVQIPVKQMDRAILWYTEQLGFRLSSRDGERIAFLTLPEGPILMLWQTSDDGTNAHYTVNGTDFPVLLFRTTRLHELYKNLTLLGTPIQLYQNDGFAWVLKFYDTEGNLWGVLQFNQPDDNEKSTTNNGGKDSSKANSVIDKSK</sequence>
<accession>A0ABV6DEN3</accession>
<reference evidence="3 4" key="1">
    <citation type="submission" date="2024-09" db="EMBL/GenBank/DDBJ databases">
        <authorList>
            <person name="Sun Q."/>
            <person name="Mori K."/>
        </authorList>
    </citation>
    <scope>NUCLEOTIDE SEQUENCE [LARGE SCALE GENOMIC DNA]</scope>
    <source>
        <strain evidence="3 4">CCM 7759</strain>
    </source>
</reference>
<dbReference type="InterPro" id="IPR004360">
    <property type="entry name" value="Glyas_Fos-R_dOase_dom"/>
</dbReference>
<dbReference type="Proteomes" id="UP001589776">
    <property type="component" value="Unassembled WGS sequence"/>
</dbReference>
<dbReference type="CDD" id="cd06587">
    <property type="entry name" value="VOC"/>
    <property type="match status" value="1"/>
</dbReference>
<gene>
    <name evidence="3" type="ORF">ACFFK0_01355</name>
</gene>